<reference evidence="10" key="6">
    <citation type="submission" date="2021-02" db="EMBL/GenBank/DDBJ databases">
        <authorList>
            <person name="Fusianto C.K."/>
            <person name="Hick P.M."/>
            <person name="Murwantoko M."/>
            <person name="Herlambang A."/>
            <person name="Whittington R.J."/>
            <person name="Becker J.A."/>
        </authorList>
    </citation>
    <scope>NUCLEOTIDE SEQUENCE</scope>
    <source>
        <strain evidence="10">Bali/ Hybrid-grouper/2016/SVC-18-072</strain>
        <strain evidence="9">Bali/Hybrid-grouper/2016/SVC-18-009</strain>
    </source>
</reference>
<keyword evidence="3 5" id="KW-1133">Transmembrane helix</keyword>
<feature type="transmembrane region" description="Helical" evidence="5">
    <location>
        <begin position="216"/>
        <end position="234"/>
    </location>
</feature>
<evidence type="ECO:0000313" key="10">
    <source>
        <dbReference type="EMBL" id="QXE50823.1"/>
    </source>
</evidence>
<gene>
    <name evidence="9" type="primary">8</name>
    <name evidence="7" type="synonym">ORF8</name>
</gene>
<evidence type="ECO:0000313" key="8">
    <source>
        <dbReference type="EMBL" id="QPO16376.1"/>
    </source>
</evidence>
<dbReference type="InterPro" id="IPR003472">
    <property type="entry name" value="Virion_mem_poxvirus_L1"/>
</dbReference>
<dbReference type="Proteomes" id="UP000693973">
    <property type="component" value="Segment"/>
</dbReference>
<dbReference type="Proteomes" id="UP000595028">
    <property type="component" value="Segment"/>
</dbReference>
<dbReference type="EMBL" id="MW464172">
    <property type="protein sequence ID" value="QXE50701.1"/>
    <property type="molecule type" value="Genomic_DNA"/>
</dbReference>
<reference evidence="9" key="5">
    <citation type="journal article" date="2021" name="Aquac Rep">
        <title>Outbreak investigation attributes Infectious spleen and kidney necrosis virus as a necessary cause of a mortality epidemic in farmed grouper (Epinephelus spp.) in Bali, Indonesia.</title>
        <authorList>
            <person name="Fusianto C."/>
            <person name="Hick P.M."/>
            <person name="Murwantoko"/>
            <person name="Herlambang A."/>
            <person name="Whittington R.J."/>
            <person name="Becker J.A."/>
        </authorList>
    </citation>
    <scope>NUCLEOTIDE SEQUENCE</scope>
    <source>
        <strain evidence="10">Bali/ Hybrid-grouper/2016/SVC-18-072</strain>
        <strain evidence="9">Bali/Hybrid-grouper/2016/SVC-18-009</strain>
    </source>
</reference>
<organismHost>
    <name type="scientific">Siniperca chuatsi</name>
    <name type="common">Mandarin fish</name>
    <dbReference type="NCBI Taxonomy" id="119488"/>
</organismHost>
<evidence type="ECO:0000256" key="1">
    <source>
        <dbReference type="ARBA" id="ARBA00004370"/>
    </source>
</evidence>
<dbReference type="KEGG" id="vg:935346"/>
<evidence type="ECO:0000256" key="3">
    <source>
        <dbReference type="ARBA" id="ARBA00022989"/>
    </source>
</evidence>
<evidence type="ECO:0000313" key="9">
    <source>
        <dbReference type="EMBL" id="QXE50701.1"/>
    </source>
</evidence>
<reference evidence="12" key="3">
    <citation type="submission" date="2020-11" db="EMBL/GenBank/DDBJ databases">
        <title>Complete Genome Sequences of Infectious Spleen and Kidney Necrosis Virus Isolated from Farmed Albino Rainbow Sharks Epalzeorhynchos frenatus in the United States.</title>
        <authorList>
            <person name="Koda S.A."/>
            <person name="Subramaniam K."/>
            <person name="Pouder D.B."/>
            <person name="Yanong R.P."/>
            <person name="Frasca S.Jr."/>
            <person name="Popov V.L."/>
            <person name="Waltzek T.B."/>
        </authorList>
    </citation>
    <scope>NUCLEOTIDE SEQUENCE [LARGE SCALE GENOMIC DNA]</scope>
</reference>
<evidence type="ECO:0000256" key="5">
    <source>
        <dbReference type="SAM" id="Phobius"/>
    </source>
</evidence>
<proteinExistence type="predicted"/>
<dbReference type="RefSeq" id="NP_612229.1">
    <property type="nucleotide sequence ID" value="NC_003494.1"/>
</dbReference>
<protein>
    <submittedName>
        <fullName evidence="6">Myristylated membrane protein</fullName>
    </submittedName>
</protein>
<organism evidence="6 11">
    <name type="scientific">Infectious spleen and kidney necrosis virus</name>
    <name type="common">ISKNV</name>
    <dbReference type="NCBI Taxonomy" id="180170"/>
    <lineage>
        <taxon>Viruses</taxon>
        <taxon>Varidnaviria</taxon>
        <taxon>Bamfordvirae</taxon>
        <taxon>Nucleocytoviricota</taxon>
        <taxon>Megaviricetes</taxon>
        <taxon>Pimascovirales</taxon>
        <taxon>Pimascovirales incertae sedis</taxon>
        <taxon>Iridoviridae</taxon>
        <taxon>Alphairidovirinae</taxon>
        <taxon>Megalocytivirus</taxon>
        <taxon>Megalocytivirus pagrus1</taxon>
    </lineage>
</organism>
<keyword evidence="4 5" id="KW-0472">Membrane</keyword>
<dbReference type="Pfam" id="PF02442">
    <property type="entry name" value="L1R_F9L"/>
    <property type="match status" value="1"/>
</dbReference>
<feature type="transmembrane region" description="Helical" evidence="5">
    <location>
        <begin position="190"/>
        <end position="209"/>
    </location>
</feature>
<dbReference type="GO" id="GO:0016020">
    <property type="term" value="C:membrane"/>
    <property type="evidence" value="ECO:0007669"/>
    <property type="project" value="UniProtKB-SubCell"/>
</dbReference>
<dbReference type="EMBL" id="MW557381">
    <property type="protein sequence ID" value="QXE50823.1"/>
    <property type="molecule type" value="Genomic_DNA"/>
</dbReference>
<keyword evidence="2 5" id="KW-0812">Transmembrane</keyword>
<dbReference type="EMBL" id="KT781098">
    <property type="protein sequence ID" value="AMM04420.1"/>
    <property type="molecule type" value="Genomic_DNA"/>
</dbReference>
<evidence type="ECO:0000256" key="4">
    <source>
        <dbReference type="ARBA" id="ARBA00023136"/>
    </source>
</evidence>
<dbReference type="OrthoDB" id="8902at10239"/>
<dbReference type="Proteomes" id="UP000152407">
    <property type="component" value="Segment"/>
</dbReference>
<dbReference type="EMBL" id="MW273353">
    <property type="protein sequence ID" value="QPO16256.1"/>
    <property type="molecule type" value="Genomic_DNA"/>
</dbReference>
<accession>A0A140G0I7</accession>
<organismHost>
    <name type="scientific">Synchiropus splendidus</name>
    <name type="common">Mandarinfish</name>
    <name type="synonym">Callionymus splendidus</name>
    <dbReference type="NCBI Taxonomy" id="270530"/>
</organismHost>
<dbReference type="Proteomes" id="UP000693957">
    <property type="component" value="Segment"/>
</dbReference>
<name>A0A140G0I7_ISKNV</name>
<comment type="subcellular location">
    <subcellularLocation>
        <location evidence="1">Membrane</location>
    </subcellularLocation>
</comment>
<reference evidence="11" key="1">
    <citation type="submission" date="2015-09" db="EMBL/GenBank/DDBJ databases">
        <authorList>
            <person name="Wen C.-M."/>
            <person name="Hong J.-R."/>
        </authorList>
    </citation>
    <scope>NUCLEOTIDE SEQUENCE [LARGE SCALE GENOMIC DNA]</scope>
</reference>
<evidence type="ECO:0000256" key="2">
    <source>
        <dbReference type="ARBA" id="ARBA00022692"/>
    </source>
</evidence>
<feature type="transmembrane region" description="Helical" evidence="5">
    <location>
        <begin position="455"/>
        <end position="476"/>
    </location>
</feature>
<reference evidence="6" key="2">
    <citation type="submission" date="2015-09" db="EMBL/GenBank/DDBJ databases">
        <authorList>
            <person name="Jackson K.R."/>
            <person name="Lunt B.L."/>
            <person name="Fisher J.N.B."/>
            <person name="Gardner A.V."/>
            <person name="Bailey M.E."/>
            <person name="Deus L.M."/>
            <person name="Earl A.S."/>
            <person name="Gibby P.D."/>
            <person name="Hartmann K.A."/>
            <person name="Liu J.E."/>
            <person name="Manci A.M."/>
            <person name="Nielsen D.A."/>
            <person name="Solomon M.B."/>
            <person name="Breakwell D.P."/>
            <person name="Burnett S.H."/>
            <person name="Grose J.H."/>
        </authorList>
    </citation>
    <scope>NUCLEOTIDE SEQUENCE [LARGE SCALE GENOMIC DNA]</scope>
    <source>
        <strain evidence="6">RSIV-Ku</strain>
    </source>
</reference>
<dbReference type="EMBL" id="MW273354">
    <property type="protein sequence ID" value="QPO16376.1"/>
    <property type="molecule type" value="Genomic_DNA"/>
</dbReference>
<sequence>MGAAQSFNGVDTVLKAVAEATSNIANNTKLTADSSQIINISHVKGDVIIKGVTMEQTVTVNLQATMKALANQETQQKVLNDMAQQAASVVSGINFGQYASATNSIKQFLSVTSRIVNNMTLTCSGEVNTKQVISVDNVTGNVVIQDSVLRIFVSALSQCVQDATASSSSMQDVVNKLQQLATAKAQGVDLWQLAAVLAGLLIGMPLATGSILGKRGVIGMVLLVGGMGVAAYAFKFMCRQAKGAEPLVYPHAVAPSSLDSAQKFTDVTLDQAVAKLAQGQMVYYERYKADSDGAPALLPKATAYVMPAQLPVVVKPMIRYKLNLATDTKPDPKDSGTTATMKPGDAYLHSESGTYYVMTEDGWQRRGKVQDVKPDVLGAAKKLGWGHGGPLDGYDVWIMFYYERSRLNHNVRVKKADGTWQDVPGTLNIDTAFTPRDPNTTVVAGMPCDTTATNVVLATGGTIAAVGLLVLLSAGFQKKNEPGHI</sequence>
<dbReference type="Proteomes" id="UP000594914">
    <property type="component" value="Genome"/>
</dbReference>
<reference evidence="7" key="4">
    <citation type="submission" date="2020-11" db="EMBL/GenBank/DDBJ databases">
        <title>Complete Genome Sequences of Infectious Spleen and Kidney Necrosis Virus Isolated from Farmed Albino Rainbow Sharks Epalzeorhynchos frenatus in the United States.</title>
        <authorList>
            <person name="Koda S.A."/>
            <person name="Subramaniam K."/>
            <person name="Pouder D.B."/>
            <person name="Yanong R.P."/>
            <person name="Frasca S. Jr"/>
            <person name="Popov V.L."/>
            <person name="Waltzek T.B."/>
        </authorList>
    </citation>
    <scope>NUCLEOTIDE SEQUENCE</scope>
    <source>
        <strain evidence="7">EFIV-2018</strain>
        <strain evidence="8">EFIV-2019</strain>
    </source>
</reference>
<evidence type="ECO:0000313" key="6">
    <source>
        <dbReference type="EMBL" id="AMM04420.1"/>
    </source>
</evidence>
<evidence type="ECO:0000313" key="12">
    <source>
        <dbReference type="Proteomes" id="UP000595028"/>
    </source>
</evidence>
<evidence type="ECO:0000313" key="7">
    <source>
        <dbReference type="EMBL" id="QPO16256.1"/>
    </source>
</evidence>
<evidence type="ECO:0000313" key="11">
    <source>
        <dbReference type="Proteomes" id="UP000152407"/>
    </source>
</evidence>